<proteinExistence type="predicted"/>
<evidence type="ECO:0000313" key="3">
    <source>
        <dbReference type="Proteomes" id="UP000249605"/>
    </source>
</evidence>
<sequence length="228" mass="25023">METRQSFFPTAAMDADMEEANGPFWDDLIARIEEDAPGAALDGLLDVGCHRGGFLERVAARWALRTVYGIEPVAELRAAAAARLSGVAQAVILDVDGWERIPDDAVPLVTAQEVLYLVGDLDGMMRRIARVLRPGGAAYLTLGSHTENPLWPHWRPILVSMGLVVFDHSPLDILRAGEAAGLNPAVRPLRTDGWVTYRPSAARFPVPSVAALIDHHFRHKLLFCFEKP</sequence>
<dbReference type="EMBL" id="CP029836">
    <property type="protein sequence ID" value="AWU98065.1"/>
    <property type="molecule type" value="Genomic_DNA"/>
</dbReference>
<dbReference type="Pfam" id="PF08241">
    <property type="entry name" value="Methyltransf_11"/>
    <property type="match status" value="1"/>
</dbReference>
<dbReference type="KEGG" id="azm:DM194_27640"/>
<dbReference type="AlphaFoldDB" id="A0A2U9SEM7"/>
<reference evidence="2 3" key="1">
    <citation type="submission" date="2018-06" db="EMBL/GenBank/DDBJ databases">
        <title>Complete genome sequencing of Azospirillum sp. M2T2B2.</title>
        <authorList>
            <person name="Heo J."/>
            <person name="Kim S.-J."/>
            <person name="Kwon S.-W."/>
            <person name="Anandham R."/>
        </authorList>
    </citation>
    <scope>NUCLEOTIDE SEQUENCE [LARGE SCALE GENOMIC DNA]</scope>
    <source>
        <strain evidence="2 3">M2T2B2</strain>
        <plasmid evidence="2 3">unnamed6</plasmid>
    </source>
</reference>
<keyword evidence="3" id="KW-1185">Reference proteome</keyword>
<dbReference type="Proteomes" id="UP000249605">
    <property type="component" value="Plasmid unnamed6"/>
</dbReference>
<evidence type="ECO:0000259" key="1">
    <source>
        <dbReference type="Pfam" id="PF08241"/>
    </source>
</evidence>
<dbReference type="InterPro" id="IPR029063">
    <property type="entry name" value="SAM-dependent_MTases_sf"/>
</dbReference>
<dbReference type="RefSeq" id="WP_111070854.1">
    <property type="nucleotide sequence ID" value="NZ_CP029836.1"/>
</dbReference>
<organism evidence="2 3">
    <name type="scientific">Azospirillum ramasamyi</name>
    <dbReference type="NCBI Taxonomy" id="682998"/>
    <lineage>
        <taxon>Bacteria</taxon>
        <taxon>Pseudomonadati</taxon>
        <taxon>Pseudomonadota</taxon>
        <taxon>Alphaproteobacteria</taxon>
        <taxon>Rhodospirillales</taxon>
        <taxon>Azospirillaceae</taxon>
        <taxon>Azospirillum</taxon>
    </lineage>
</organism>
<keyword evidence="2" id="KW-0614">Plasmid</keyword>
<protein>
    <recommendedName>
        <fullName evidence="1">Methyltransferase type 11 domain-containing protein</fullName>
    </recommendedName>
</protein>
<gene>
    <name evidence="2" type="ORF">DM194_27640</name>
</gene>
<evidence type="ECO:0000313" key="2">
    <source>
        <dbReference type="EMBL" id="AWU98065.1"/>
    </source>
</evidence>
<name>A0A2U9SEM7_9PROT</name>
<accession>A0A2U9SEM7</accession>
<dbReference type="OrthoDB" id="7856199at2"/>
<feature type="domain" description="Methyltransferase type 11" evidence="1">
    <location>
        <begin position="45"/>
        <end position="139"/>
    </location>
</feature>
<dbReference type="Gene3D" id="3.40.50.150">
    <property type="entry name" value="Vaccinia Virus protein VP39"/>
    <property type="match status" value="1"/>
</dbReference>
<dbReference type="GO" id="GO:0008757">
    <property type="term" value="F:S-adenosylmethionine-dependent methyltransferase activity"/>
    <property type="evidence" value="ECO:0007669"/>
    <property type="project" value="InterPro"/>
</dbReference>
<dbReference type="InterPro" id="IPR013216">
    <property type="entry name" value="Methyltransf_11"/>
</dbReference>
<dbReference type="SUPFAM" id="SSF53335">
    <property type="entry name" value="S-adenosyl-L-methionine-dependent methyltransferases"/>
    <property type="match status" value="1"/>
</dbReference>
<geneLocation type="plasmid" evidence="2 3">
    <name>unnamed6</name>
</geneLocation>